<protein>
    <recommendedName>
        <fullName evidence="2">DUF393 domain-containing protein</fullName>
    </recommendedName>
</protein>
<reference evidence="1" key="1">
    <citation type="journal article" date="2014" name="Genome Biol. Evol.">
        <title>Pangenome evidence for extensive interdomain horizontal transfer affecting lineage core and shell genes in uncultured planktonic thaumarchaeota and euryarchaeota.</title>
        <authorList>
            <person name="Deschamps P."/>
            <person name="Zivanovic Y."/>
            <person name="Moreira D."/>
            <person name="Rodriguez-Valera F."/>
            <person name="Lopez-Garcia P."/>
        </authorList>
    </citation>
    <scope>NUCLEOTIDE SEQUENCE</scope>
</reference>
<accession>A0A075HD57</accession>
<evidence type="ECO:0000313" key="1">
    <source>
        <dbReference type="EMBL" id="AIF12387.1"/>
    </source>
</evidence>
<dbReference type="EMBL" id="KF900944">
    <property type="protein sequence ID" value="AIF12387.1"/>
    <property type="molecule type" value="Genomic_DNA"/>
</dbReference>
<dbReference type="AlphaFoldDB" id="A0A075HD57"/>
<dbReference type="Pfam" id="PF04134">
    <property type="entry name" value="DCC1-like"/>
    <property type="match status" value="1"/>
</dbReference>
<proteinExistence type="predicted"/>
<sequence length="111" mass="12589">MVYDQECMLCRSFKRLIKLLDTQRRLRFLSLMSSTSAVLLGNMSVKQKIASFHLITPQGLVSSGNEAFPLLADLLTGTRLAGRLLERSRRITIFLALVYYLATVYKKRTGC</sequence>
<dbReference type="InterPro" id="IPR007263">
    <property type="entry name" value="DCC1-like"/>
</dbReference>
<evidence type="ECO:0008006" key="2">
    <source>
        <dbReference type="Google" id="ProtNLM"/>
    </source>
</evidence>
<dbReference type="GO" id="GO:0015035">
    <property type="term" value="F:protein-disulfide reductase activity"/>
    <property type="evidence" value="ECO:0007669"/>
    <property type="project" value="InterPro"/>
</dbReference>
<organism evidence="1">
    <name type="scientific">uncultured marine thaumarchaeote KM3_55_F05</name>
    <dbReference type="NCBI Taxonomy" id="1456198"/>
    <lineage>
        <taxon>Archaea</taxon>
        <taxon>Nitrososphaerota</taxon>
        <taxon>environmental samples</taxon>
    </lineage>
</organism>
<name>A0A075HD57_9ARCH</name>